<gene>
    <name evidence="1" type="ORF">DSO57_1023925</name>
</gene>
<reference evidence="1" key="1">
    <citation type="submission" date="2022-04" db="EMBL/GenBank/DDBJ databases">
        <title>Genome of the entomopathogenic fungus Entomophthora muscae.</title>
        <authorList>
            <person name="Elya C."/>
            <person name="Lovett B.R."/>
            <person name="Lee E."/>
            <person name="Macias A.M."/>
            <person name="Hajek A.E."/>
            <person name="De Bivort B.L."/>
            <person name="Kasson M.T."/>
            <person name="De Fine Licht H.H."/>
            <person name="Stajich J.E."/>
        </authorList>
    </citation>
    <scope>NUCLEOTIDE SEQUENCE</scope>
    <source>
        <strain evidence="1">Berkeley</strain>
    </source>
</reference>
<sequence length="200" mass="22037">MDLVVTVPICGLCHNWHHCLVKILNTSYEPLATTEEPSAPVMYFIIDSITARKSDPTFYTKVHIPCVEPNSLNAAVPAKGQHQLQTVSVKLSSTDLTDEHQFGILCPNLVSKPNILVTSTSNRVTLIKLPKIPRLSNSPNYYNLFSGTHLRGNKFPIWWAKVTQIGKSTHNRTKPTQQKEALGLTREGSTGGVGVVVVQP</sequence>
<accession>A0ACC2SRR2</accession>
<keyword evidence="2" id="KW-1185">Reference proteome</keyword>
<comment type="caution">
    <text evidence="1">The sequence shown here is derived from an EMBL/GenBank/DDBJ whole genome shotgun (WGS) entry which is preliminary data.</text>
</comment>
<proteinExistence type="predicted"/>
<evidence type="ECO:0000313" key="1">
    <source>
        <dbReference type="EMBL" id="KAJ9065043.1"/>
    </source>
</evidence>
<dbReference type="EMBL" id="QTSX02004387">
    <property type="protein sequence ID" value="KAJ9065043.1"/>
    <property type="molecule type" value="Genomic_DNA"/>
</dbReference>
<organism evidence="1 2">
    <name type="scientific">Entomophthora muscae</name>
    <dbReference type="NCBI Taxonomy" id="34485"/>
    <lineage>
        <taxon>Eukaryota</taxon>
        <taxon>Fungi</taxon>
        <taxon>Fungi incertae sedis</taxon>
        <taxon>Zoopagomycota</taxon>
        <taxon>Entomophthoromycotina</taxon>
        <taxon>Entomophthoromycetes</taxon>
        <taxon>Entomophthorales</taxon>
        <taxon>Entomophthoraceae</taxon>
        <taxon>Entomophthora</taxon>
    </lineage>
</organism>
<protein>
    <submittedName>
        <fullName evidence="1">Uncharacterized protein</fullName>
    </submittedName>
</protein>
<name>A0ACC2SRR2_9FUNG</name>
<evidence type="ECO:0000313" key="2">
    <source>
        <dbReference type="Proteomes" id="UP001165960"/>
    </source>
</evidence>
<dbReference type="Proteomes" id="UP001165960">
    <property type="component" value="Unassembled WGS sequence"/>
</dbReference>